<accession>A0AAV1EI11</accession>
<evidence type="ECO:0000256" key="1">
    <source>
        <dbReference type="SAM" id="MobiDB-lite"/>
    </source>
</evidence>
<name>A0AAV1EI11_XYRNO</name>
<feature type="compositionally biased region" description="Basic and acidic residues" evidence="1">
    <location>
        <begin position="205"/>
        <end position="216"/>
    </location>
</feature>
<evidence type="ECO:0000313" key="3">
    <source>
        <dbReference type="EMBL" id="CAJ1048328.1"/>
    </source>
</evidence>
<keyword evidence="4" id="KW-1185">Reference proteome</keyword>
<feature type="compositionally biased region" description="Basic and acidic residues" evidence="1">
    <location>
        <begin position="119"/>
        <end position="128"/>
    </location>
</feature>
<comment type="caution">
    <text evidence="3">The sequence shown here is derived from an EMBL/GenBank/DDBJ whole genome shotgun (WGS) entry which is preliminary data.</text>
</comment>
<dbReference type="EMBL" id="CAUIWU010000006">
    <property type="protein sequence ID" value="CAJ1048328.1"/>
    <property type="molecule type" value="Genomic_DNA"/>
</dbReference>
<protein>
    <submittedName>
        <fullName evidence="3">Uncharacterized protein LOC114921865</fullName>
    </submittedName>
</protein>
<proteinExistence type="predicted"/>
<feature type="region of interest" description="Disordered" evidence="1">
    <location>
        <begin position="144"/>
        <end position="244"/>
    </location>
</feature>
<reference evidence="3" key="1">
    <citation type="submission" date="2023-08" db="EMBL/GenBank/DDBJ databases">
        <authorList>
            <person name="Alioto T."/>
            <person name="Alioto T."/>
            <person name="Gomez Garrido J."/>
        </authorList>
    </citation>
    <scope>NUCLEOTIDE SEQUENCE</scope>
</reference>
<sequence>MWALMLMMFLLDQNQAAPLPWEQLSLQPIGQLQDQTRPSPSARPATARPRTFSSSSSSSSASSESSQSSEGVQPLRDRRKLENTAVEQVDSSQESLELPSSPSSSLWLSELVLLGQRAHERGGERSTGDDSAGSAESRQRAMTLTFHPLMTRPRLDGGLPDLTPAEAASSLGAGTGEGGGAVIDEDEGGVANAEEGGVGGGAEFDSFRRPFGDSVERGGLTFDSPGHTHHNGFYGNEGELELRL</sequence>
<organism evidence="3 4">
    <name type="scientific">Xyrichtys novacula</name>
    <name type="common">Pearly razorfish</name>
    <name type="synonym">Hemipteronotus novacula</name>
    <dbReference type="NCBI Taxonomy" id="13765"/>
    <lineage>
        <taxon>Eukaryota</taxon>
        <taxon>Metazoa</taxon>
        <taxon>Chordata</taxon>
        <taxon>Craniata</taxon>
        <taxon>Vertebrata</taxon>
        <taxon>Euteleostomi</taxon>
        <taxon>Actinopterygii</taxon>
        <taxon>Neopterygii</taxon>
        <taxon>Teleostei</taxon>
        <taxon>Neoteleostei</taxon>
        <taxon>Acanthomorphata</taxon>
        <taxon>Eupercaria</taxon>
        <taxon>Labriformes</taxon>
        <taxon>Labridae</taxon>
        <taxon>Xyrichtys</taxon>
    </lineage>
</organism>
<feature type="region of interest" description="Disordered" evidence="1">
    <location>
        <begin position="32"/>
        <end position="102"/>
    </location>
</feature>
<feature type="signal peptide" evidence="2">
    <location>
        <begin position="1"/>
        <end position="16"/>
    </location>
</feature>
<feature type="compositionally biased region" description="Low complexity" evidence="1">
    <location>
        <begin position="91"/>
        <end position="102"/>
    </location>
</feature>
<evidence type="ECO:0000256" key="2">
    <source>
        <dbReference type="SAM" id="SignalP"/>
    </source>
</evidence>
<feature type="region of interest" description="Disordered" evidence="1">
    <location>
        <begin position="119"/>
        <end position="138"/>
    </location>
</feature>
<feature type="chain" id="PRO_5043326049" evidence="2">
    <location>
        <begin position="17"/>
        <end position="244"/>
    </location>
</feature>
<dbReference type="Proteomes" id="UP001178508">
    <property type="component" value="Unassembled WGS sequence"/>
</dbReference>
<evidence type="ECO:0000313" key="4">
    <source>
        <dbReference type="Proteomes" id="UP001178508"/>
    </source>
</evidence>
<feature type="compositionally biased region" description="Low complexity" evidence="1">
    <location>
        <begin position="36"/>
        <end position="69"/>
    </location>
</feature>
<dbReference type="AlphaFoldDB" id="A0AAV1EI11"/>
<keyword evidence="2" id="KW-0732">Signal</keyword>
<gene>
    <name evidence="3" type="ORF">XNOV1_A021964</name>
</gene>